<evidence type="ECO:0000313" key="6">
    <source>
        <dbReference type="EMBL" id="MBB5752198.1"/>
    </source>
</evidence>
<evidence type="ECO:0000256" key="1">
    <source>
        <dbReference type="ARBA" id="ARBA00004196"/>
    </source>
</evidence>
<feature type="signal peptide" evidence="4">
    <location>
        <begin position="1"/>
        <end position="39"/>
    </location>
</feature>
<dbReference type="Pfam" id="PF13407">
    <property type="entry name" value="Peripla_BP_4"/>
    <property type="match status" value="1"/>
</dbReference>
<dbReference type="AlphaFoldDB" id="A0A7W9CUK7"/>
<name>A0A7W9CUK7_9HYPH</name>
<dbReference type="RefSeq" id="WP_246429632.1">
    <property type="nucleotide sequence ID" value="NZ_JACHOO010000002.1"/>
</dbReference>
<reference evidence="6 7" key="1">
    <citation type="submission" date="2020-08" db="EMBL/GenBank/DDBJ databases">
        <title>Genomic Encyclopedia of Type Strains, Phase IV (KMG-IV): sequencing the most valuable type-strain genomes for metagenomic binning, comparative biology and taxonomic classification.</title>
        <authorList>
            <person name="Goeker M."/>
        </authorList>
    </citation>
    <scope>NUCLEOTIDE SEQUENCE [LARGE SCALE GENOMIC DNA]</scope>
    <source>
        <strain evidence="6 7">DSM 16268</strain>
    </source>
</reference>
<gene>
    <name evidence="6" type="ORF">GGQ63_001250</name>
</gene>
<dbReference type="InterPro" id="IPR025997">
    <property type="entry name" value="SBP_2_dom"/>
</dbReference>
<evidence type="ECO:0000256" key="3">
    <source>
        <dbReference type="ARBA" id="ARBA00022729"/>
    </source>
</evidence>
<feature type="chain" id="PRO_5030678595" evidence="4">
    <location>
        <begin position="40"/>
        <end position="365"/>
    </location>
</feature>
<evidence type="ECO:0000259" key="5">
    <source>
        <dbReference type="Pfam" id="PF13407"/>
    </source>
</evidence>
<keyword evidence="3 4" id="KW-0732">Signal</keyword>
<dbReference type="EMBL" id="JACHOO010000002">
    <property type="protein sequence ID" value="MBB5752198.1"/>
    <property type="molecule type" value="Genomic_DNA"/>
</dbReference>
<evidence type="ECO:0000313" key="7">
    <source>
        <dbReference type="Proteomes" id="UP000523821"/>
    </source>
</evidence>
<keyword evidence="7" id="KW-1185">Reference proteome</keyword>
<evidence type="ECO:0000256" key="2">
    <source>
        <dbReference type="ARBA" id="ARBA00007639"/>
    </source>
</evidence>
<dbReference type="PANTHER" id="PTHR46847">
    <property type="entry name" value="D-ALLOSE-BINDING PERIPLASMIC PROTEIN-RELATED"/>
    <property type="match status" value="1"/>
</dbReference>
<dbReference type="Gene3D" id="3.40.50.2300">
    <property type="match status" value="2"/>
</dbReference>
<dbReference type="SUPFAM" id="SSF53822">
    <property type="entry name" value="Periplasmic binding protein-like I"/>
    <property type="match status" value="1"/>
</dbReference>
<comment type="similarity">
    <text evidence="2">Belongs to the bacterial solute-binding protein 2 family.</text>
</comment>
<protein>
    <submittedName>
        <fullName evidence="6">Ribose transport system substrate-binding protein</fullName>
    </submittedName>
</protein>
<dbReference type="Proteomes" id="UP000523821">
    <property type="component" value="Unassembled WGS sequence"/>
</dbReference>
<dbReference type="GO" id="GO:0030313">
    <property type="term" value="C:cell envelope"/>
    <property type="evidence" value="ECO:0007669"/>
    <property type="project" value="UniProtKB-SubCell"/>
</dbReference>
<sequence length="365" mass="38215">MMNPGIRPGALARSVCAAVSAVALGAALAAGIAAGPAAAAEGKTYKIYLSNNFVGNDWRQQMIRIAELAAKKAPLAGRVDLKVENVETTVQAQINSLNNIIRAKPDAILIDAGSDTALNPTIEKACAAGIVVVSFDQVVTAPCAYALESDWDRIPALMAEWMAKELGGKGKVFIDRGLAGAPISARLQEGYEKVLKNHPGIEVIGYYNGEYALGPEQAGVASLLAAHPEVDGILTQGYGSGAIKALQDAGRKVVPVTAFSYNVTGVTCAETEGAKCILGSNPGYLGAEAIKLAVDVLDGKKPADRHVLVYADFLATDEFKSELYPDAKVQKIALGTNAWKDRPPGLTLPISPDWMEVTAEEAAGN</sequence>
<evidence type="ECO:0000256" key="4">
    <source>
        <dbReference type="SAM" id="SignalP"/>
    </source>
</evidence>
<dbReference type="PANTHER" id="PTHR46847:SF1">
    <property type="entry name" value="D-ALLOSE-BINDING PERIPLASMIC PROTEIN-RELATED"/>
    <property type="match status" value="1"/>
</dbReference>
<dbReference type="CDD" id="cd19998">
    <property type="entry name" value="PBP1_ABC_sugar_binding-like"/>
    <property type="match status" value="1"/>
</dbReference>
<proteinExistence type="inferred from homology"/>
<feature type="domain" description="Periplasmic binding protein" evidence="5">
    <location>
        <begin position="47"/>
        <end position="301"/>
    </location>
</feature>
<comment type="caution">
    <text evidence="6">The sequence shown here is derived from an EMBL/GenBank/DDBJ whole genome shotgun (WGS) entry which is preliminary data.</text>
</comment>
<organism evidence="6 7">
    <name type="scientific">Prosthecomicrobium pneumaticum</name>
    <dbReference type="NCBI Taxonomy" id="81895"/>
    <lineage>
        <taxon>Bacteria</taxon>
        <taxon>Pseudomonadati</taxon>
        <taxon>Pseudomonadota</taxon>
        <taxon>Alphaproteobacteria</taxon>
        <taxon>Hyphomicrobiales</taxon>
        <taxon>Kaistiaceae</taxon>
        <taxon>Prosthecomicrobium</taxon>
    </lineage>
</organism>
<dbReference type="InterPro" id="IPR028082">
    <property type="entry name" value="Peripla_BP_I"/>
</dbReference>
<accession>A0A7W9CUK7</accession>
<comment type="subcellular location">
    <subcellularLocation>
        <location evidence="1">Cell envelope</location>
    </subcellularLocation>
</comment>
<dbReference type="GO" id="GO:0030246">
    <property type="term" value="F:carbohydrate binding"/>
    <property type="evidence" value="ECO:0007669"/>
    <property type="project" value="UniProtKB-ARBA"/>
</dbReference>